<name>A0ABW0VY41_9BACL</name>
<protein>
    <submittedName>
        <fullName evidence="2">Adenylate/guanylate cyclase domain-containing protein</fullName>
    </submittedName>
</protein>
<keyword evidence="3" id="KW-1185">Reference proteome</keyword>
<dbReference type="Gene3D" id="3.30.70.1230">
    <property type="entry name" value="Nucleotide cyclase"/>
    <property type="match status" value="1"/>
</dbReference>
<comment type="caution">
    <text evidence="2">The sequence shown here is derived from an EMBL/GenBank/DDBJ whole genome shotgun (WGS) entry which is preliminary data.</text>
</comment>
<dbReference type="InterPro" id="IPR029787">
    <property type="entry name" value="Nucleotide_cyclase"/>
</dbReference>
<proteinExistence type="predicted"/>
<gene>
    <name evidence="2" type="ORF">ACFPYJ_07735</name>
</gene>
<feature type="domain" description="Guanylate cyclase" evidence="1">
    <location>
        <begin position="51"/>
        <end position="184"/>
    </location>
</feature>
<dbReference type="Proteomes" id="UP001596047">
    <property type="component" value="Unassembled WGS sequence"/>
</dbReference>
<reference evidence="3" key="1">
    <citation type="journal article" date="2019" name="Int. J. Syst. Evol. Microbiol.">
        <title>The Global Catalogue of Microorganisms (GCM) 10K type strain sequencing project: providing services to taxonomists for standard genome sequencing and annotation.</title>
        <authorList>
            <consortium name="The Broad Institute Genomics Platform"/>
            <consortium name="The Broad Institute Genome Sequencing Center for Infectious Disease"/>
            <person name="Wu L."/>
            <person name="Ma J."/>
        </authorList>
    </citation>
    <scope>NUCLEOTIDE SEQUENCE [LARGE SCALE GENOMIC DNA]</scope>
    <source>
        <strain evidence="3">CGMCC 1.3240</strain>
    </source>
</reference>
<dbReference type="PROSITE" id="PS50125">
    <property type="entry name" value="GUANYLATE_CYCLASE_2"/>
    <property type="match status" value="1"/>
</dbReference>
<evidence type="ECO:0000313" key="2">
    <source>
        <dbReference type="EMBL" id="MFC5649021.1"/>
    </source>
</evidence>
<evidence type="ECO:0000259" key="1">
    <source>
        <dbReference type="PROSITE" id="PS50125"/>
    </source>
</evidence>
<dbReference type="Pfam" id="PF00211">
    <property type="entry name" value="Guanylate_cyc"/>
    <property type="match status" value="1"/>
</dbReference>
<accession>A0ABW0VY41</accession>
<organism evidence="2 3">
    <name type="scientific">Paenibacillus solisilvae</name>
    <dbReference type="NCBI Taxonomy" id="2486751"/>
    <lineage>
        <taxon>Bacteria</taxon>
        <taxon>Bacillati</taxon>
        <taxon>Bacillota</taxon>
        <taxon>Bacilli</taxon>
        <taxon>Bacillales</taxon>
        <taxon>Paenibacillaceae</taxon>
        <taxon>Paenibacillus</taxon>
    </lineage>
</organism>
<evidence type="ECO:0000313" key="3">
    <source>
        <dbReference type="Proteomes" id="UP001596047"/>
    </source>
</evidence>
<sequence>MESNYRIYDHLKSYDRLQEVIDTTDSSYSEVDDIPARDKLTFTNGFYTNCSALYVDIRSSSELPNKYNRPKLAKLYRSYISEMVAIMNGNTNCKEINIEGDCVFGVFNTPLKSNIDNLFGTAAGINSLIKVLNYKIQKKNYDAIKIGIGLHYGRALMIKAGYNGSGINDVVWMGDVINETAKLCSYGNKTSQDSPIMISDVFQSNLNDNNKALLQRNYSRSCYHGDVVNIEMEAWYKKNCK</sequence>
<dbReference type="InterPro" id="IPR001054">
    <property type="entry name" value="A/G_cyclase"/>
</dbReference>
<dbReference type="RefSeq" id="WP_379187510.1">
    <property type="nucleotide sequence ID" value="NZ_JBHSOW010000028.1"/>
</dbReference>
<dbReference type="EMBL" id="JBHSOW010000028">
    <property type="protein sequence ID" value="MFC5649021.1"/>
    <property type="molecule type" value="Genomic_DNA"/>
</dbReference>
<dbReference type="SUPFAM" id="SSF55073">
    <property type="entry name" value="Nucleotide cyclase"/>
    <property type="match status" value="1"/>
</dbReference>